<dbReference type="SUPFAM" id="SSF51569">
    <property type="entry name" value="Aldolase"/>
    <property type="match status" value="1"/>
</dbReference>
<evidence type="ECO:0000256" key="5">
    <source>
        <dbReference type="ARBA" id="ARBA00022679"/>
    </source>
</evidence>
<evidence type="ECO:0000256" key="9">
    <source>
        <dbReference type="RuleBase" id="RU003523"/>
    </source>
</evidence>
<protein>
    <recommendedName>
        <fullName evidence="8">Citramalate synthase</fullName>
        <ecNumber evidence="8">2.3.3.21</ecNumber>
    </recommendedName>
</protein>
<dbReference type="UniPathway" id="UPA00047">
    <property type="reaction ID" value="UER00066"/>
</dbReference>
<dbReference type="GO" id="GO:0009097">
    <property type="term" value="P:isoleucine biosynthetic process"/>
    <property type="evidence" value="ECO:0007669"/>
    <property type="project" value="UniProtKB-UniRule"/>
</dbReference>
<dbReference type="PROSITE" id="PS00815">
    <property type="entry name" value="AIPM_HOMOCIT_SYNTH_1"/>
    <property type="match status" value="1"/>
</dbReference>
<dbReference type="Proteomes" id="UP000033423">
    <property type="component" value="Unassembled WGS sequence"/>
</dbReference>
<reference evidence="11 12" key="1">
    <citation type="submission" date="2015-02" db="EMBL/GenBank/DDBJ databases">
        <title>Single-cell genomics of uncultivated deep-branching MTB reveals a conserved set of magnetosome genes.</title>
        <authorList>
            <person name="Kolinko S."/>
            <person name="Richter M."/>
            <person name="Glockner F.O."/>
            <person name="Brachmann A."/>
            <person name="Schuler D."/>
        </authorList>
    </citation>
    <scope>NUCLEOTIDE SEQUENCE [LARGE SCALE GENOMIC DNA]</scope>
    <source>
        <strain evidence="11">TM-1</strain>
    </source>
</reference>
<dbReference type="Gene3D" id="1.10.238.260">
    <property type="match status" value="1"/>
</dbReference>
<evidence type="ECO:0000256" key="7">
    <source>
        <dbReference type="ARBA" id="ARBA00048263"/>
    </source>
</evidence>
<dbReference type="Pfam" id="PF08502">
    <property type="entry name" value="LeuA_dimer"/>
    <property type="match status" value="1"/>
</dbReference>
<dbReference type="Pfam" id="PF22617">
    <property type="entry name" value="HCS_D2"/>
    <property type="match status" value="1"/>
</dbReference>
<dbReference type="EMBL" id="LACI01001968">
    <property type="protein sequence ID" value="KJU83287.1"/>
    <property type="molecule type" value="Genomic_DNA"/>
</dbReference>
<evidence type="ECO:0000313" key="12">
    <source>
        <dbReference type="Proteomes" id="UP000033423"/>
    </source>
</evidence>
<comment type="similarity">
    <text evidence="2 9">Belongs to the alpha-IPM synthase/homocitrate synthase family.</text>
</comment>
<name>A0A0F3GNB2_9BACT</name>
<keyword evidence="12" id="KW-1185">Reference proteome</keyword>
<dbReference type="SMART" id="SM00917">
    <property type="entry name" value="LeuA_dimer"/>
    <property type="match status" value="1"/>
</dbReference>
<comment type="pathway">
    <text evidence="1">Amino-acid biosynthesis; L-isoleucine biosynthesis; 2-oxobutanoate from pyruvate: step 1/3.</text>
</comment>
<evidence type="ECO:0000256" key="6">
    <source>
        <dbReference type="ARBA" id="ARBA00023304"/>
    </source>
</evidence>
<comment type="caution">
    <text evidence="11">The sequence shown here is derived from an EMBL/GenBank/DDBJ whole genome shotgun (WGS) entry which is preliminary data.</text>
</comment>
<evidence type="ECO:0000313" key="11">
    <source>
        <dbReference type="EMBL" id="KJU83287.1"/>
    </source>
</evidence>
<dbReference type="InterPro" id="IPR013709">
    <property type="entry name" value="2-isopropylmalate_synth_dimer"/>
</dbReference>
<evidence type="ECO:0000256" key="4">
    <source>
        <dbReference type="ARBA" id="ARBA00022624"/>
    </source>
</evidence>
<evidence type="ECO:0000259" key="10">
    <source>
        <dbReference type="PROSITE" id="PS50991"/>
    </source>
</evidence>
<dbReference type="GO" id="GO:0003852">
    <property type="term" value="F:2-isopropylmalate synthase activity"/>
    <property type="evidence" value="ECO:0007669"/>
    <property type="project" value="InterPro"/>
</dbReference>
<dbReference type="Gene3D" id="3.20.20.70">
    <property type="entry name" value="Aldolase class I"/>
    <property type="match status" value="1"/>
</dbReference>
<dbReference type="CDD" id="cd07941">
    <property type="entry name" value="DRE_TIM_LeuA3"/>
    <property type="match status" value="1"/>
</dbReference>
<dbReference type="PROSITE" id="PS50991">
    <property type="entry name" value="PYR_CT"/>
    <property type="match status" value="1"/>
</dbReference>
<dbReference type="EC" id="2.3.3.21" evidence="8"/>
<dbReference type="InterPro" id="IPR013785">
    <property type="entry name" value="Aldolase_TIM"/>
</dbReference>
<keyword evidence="6" id="KW-0100">Branched-chain amino acid biosynthesis</keyword>
<keyword evidence="3" id="KW-0028">Amino-acid biosynthesis</keyword>
<keyword evidence="4" id="KW-0412">Isoleucine biosynthesis</keyword>
<evidence type="ECO:0000256" key="1">
    <source>
        <dbReference type="ARBA" id="ARBA00004743"/>
    </source>
</evidence>
<evidence type="ECO:0000256" key="2">
    <source>
        <dbReference type="ARBA" id="ARBA00006154"/>
    </source>
</evidence>
<dbReference type="SUPFAM" id="SSF110921">
    <property type="entry name" value="2-isopropylmalate synthase LeuA, allosteric (dimerisation) domain"/>
    <property type="match status" value="1"/>
</dbReference>
<dbReference type="PATRIC" id="fig|29290.4.peg.6009"/>
<gene>
    <name evidence="11" type="ORF">MBAV_004524</name>
</gene>
<dbReference type="AlphaFoldDB" id="A0A0F3GNB2"/>
<dbReference type="InterPro" id="IPR054691">
    <property type="entry name" value="LeuA/HCS_post-cat"/>
</dbReference>
<dbReference type="Gene3D" id="3.30.160.270">
    <property type="match status" value="1"/>
</dbReference>
<dbReference type="GO" id="GO:0043714">
    <property type="term" value="F:(R)-citramalate synthase activity"/>
    <property type="evidence" value="ECO:0007669"/>
    <property type="project" value="UniProtKB-UniRule"/>
</dbReference>
<dbReference type="InterPro" id="IPR005675">
    <property type="entry name" value="Citramal_synthase"/>
</dbReference>
<comment type="catalytic activity">
    <reaction evidence="7">
        <text>pyruvate + acetyl-CoA + H2O = (3R)-citramalate + CoA + H(+)</text>
        <dbReference type="Rhea" id="RHEA:19045"/>
        <dbReference type="ChEBI" id="CHEBI:15361"/>
        <dbReference type="ChEBI" id="CHEBI:15377"/>
        <dbReference type="ChEBI" id="CHEBI:15378"/>
        <dbReference type="ChEBI" id="CHEBI:30934"/>
        <dbReference type="ChEBI" id="CHEBI:57287"/>
        <dbReference type="ChEBI" id="CHEBI:57288"/>
        <dbReference type="EC" id="2.3.3.21"/>
    </reaction>
</comment>
<dbReference type="PANTHER" id="PTHR43538:SF1">
    <property type="entry name" value="(R)-CITRAMALATE SYNTHASE"/>
    <property type="match status" value="1"/>
</dbReference>
<dbReference type="NCBIfam" id="TIGR00977">
    <property type="entry name" value="citramal_synth"/>
    <property type="match status" value="1"/>
</dbReference>
<evidence type="ECO:0000256" key="3">
    <source>
        <dbReference type="ARBA" id="ARBA00022605"/>
    </source>
</evidence>
<sequence>MKKIELYDTTLRDGAQAEDVAFSVEDKLLITEKLDAFGVDYVEGGWPGSNPRDVEYFEEVRRLRLNKTTIVAFGSTQKFGHAAEDDPNLKALVAAQTNVITIFGKTWDFHVTEALKISLDDNLKLIYDSVRFLKRHVARVFFDCEHFFQGFANNESYAIRCIKAAEDAGADCIVLCDTNGGCLPQYVEQVTQHVGKHLQAAIGIHAHNDSDCAVANSLVAVSAGAVQVQGTINGLGERCGNANLCSIIPNLQIKQGYDCIGDGVRLVREVSRYVNEIANISHLRRQPYVGDSAFAHKAGIHVSAIRKRPETYEHISPELVGNSQRVLVSDLAGKSNVQRKAEEFGVHFTDRGKTQELIDKLKTLENEGFQFEAAEASFELLMKKSSGQYWEAFELLGFRVIVEKQDRAKEAKSEATIKIRLPNGVVEHTAAEGNGPVNALDNALRKALHTYYPALKEVILHDYKVRVLSGVKGTATGVRVLIESGDKDSRWGTVGVSKNVIDASWQALVDGIEYKLLKDEKSHQSKANQQGGTHERVR</sequence>
<accession>A0A0F3GNB2</accession>
<keyword evidence="5 9" id="KW-0808">Transferase</keyword>
<organism evidence="11 12">
    <name type="scientific">Candidatus Magnetobacterium bavaricum</name>
    <dbReference type="NCBI Taxonomy" id="29290"/>
    <lineage>
        <taxon>Bacteria</taxon>
        <taxon>Pseudomonadati</taxon>
        <taxon>Nitrospirota</taxon>
        <taxon>Thermodesulfovibrionia</taxon>
        <taxon>Thermodesulfovibrionales</taxon>
        <taxon>Candidatus Magnetobacteriaceae</taxon>
        <taxon>Candidatus Magnetobacterium</taxon>
    </lineage>
</organism>
<dbReference type="Pfam" id="PF00682">
    <property type="entry name" value="HMGL-like"/>
    <property type="match status" value="1"/>
</dbReference>
<dbReference type="InterPro" id="IPR036230">
    <property type="entry name" value="LeuA_allosteric_dom_sf"/>
</dbReference>
<proteinExistence type="inferred from homology"/>
<feature type="domain" description="Pyruvate carboxyltransferase" evidence="10">
    <location>
        <begin position="4"/>
        <end position="270"/>
    </location>
</feature>
<dbReference type="GO" id="GO:0009098">
    <property type="term" value="P:L-leucine biosynthetic process"/>
    <property type="evidence" value="ECO:0007669"/>
    <property type="project" value="InterPro"/>
</dbReference>
<dbReference type="InterPro" id="IPR000891">
    <property type="entry name" value="PYR_CT"/>
</dbReference>
<evidence type="ECO:0000256" key="8">
    <source>
        <dbReference type="NCBIfam" id="TIGR00977"/>
    </source>
</evidence>
<dbReference type="PANTHER" id="PTHR43538">
    <property type="entry name" value="ALPHA-IPM SYNTHASE/HOMOCITRATE SYNTHASE"/>
    <property type="match status" value="1"/>
</dbReference>
<dbReference type="InterPro" id="IPR002034">
    <property type="entry name" value="AIPM/Hcit_synth_CS"/>
</dbReference>